<accession>A0A9C6WLC6</accession>
<dbReference type="PROSITE" id="PS51296">
    <property type="entry name" value="RIESKE"/>
    <property type="match status" value="1"/>
</dbReference>
<dbReference type="OrthoDB" id="426882at2759"/>
<comment type="pathway">
    <text evidence="12">Steroid hormone biosynthesis; dafachronic acid biosynthesis.</text>
</comment>
<dbReference type="InterPro" id="IPR050584">
    <property type="entry name" value="Cholesterol_7-desaturase"/>
</dbReference>
<dbReference type="Pfam" id="PF00355">
    <property type="entry name" value="Rieske"/>
    <property type="match status" value="1"/>
</dbReference>
<evidence type="ECO:0000313" key="19">
    <source>
        <dbReference type="RefSeq" id="XP_051863637.1"/>
    </source>
</evidence>
<dbReference type="Gene3D" id="3.90.380.10">
    <property type="entry name" value="Naphthalene 1,2-dioxygenase Alpha Subunit, Chain A, domain 1"/>
    <property type="match status" value="1"/>
</dbReference>
<evidence type="ECO:0000256" key="9">
    <source>
        <dbReference type="ARBA" id="ARBA00023004"/>
    </source>
</evidence>
<evidence type="ECO:0000256" key="6">
    <source>
        <dbReference type="ARBA" id="ARBA00022723"/>
    </source>
</evidence>
<evidence type="ECO:0000256" key="16">
    <source>
        <dbReference type="ARBA" id="ARBA00049548"/>
    </source>
</evidence>
<dbReference type="Proteomes" id="UP000515160">
    <property type="component" value="Chromosome 2R"/>
</dbReference>
<evidence type="ECO:0000256" key="15">
    <source>
        <dbReference type="ARBA" id="ARBA00047853"/>
    </source>
</evidence>
<dbReference type="GO" id="GO:0005737">
    <property type="term" value="C:cytoplasm"/>
    <property type="evidence" value="ECO:0007669"/>
    <property type="project" value="TreeGrafter"/>
</dbReference>
<evidence type="ECO:0000256" key="4">
    <source>
        <dbReference type="ARBA" id="ARBA00022692"/>
    </source>
</evidence>
<name>A0A9C6WLC6_DROAB</name>
<dbReference type="PANTHER" id="PTHR21266">
    <property type="entry name" value="IRON-SULFUR DOMAIN CONTAINING PROTEIN"/>
    <property type="match status" value="1"/>
</dbReference>
<keyword evidence="9" id="KW-0408">Iron</keyword>
<dbReference type="EC" id="1.14.19.21" evidence="14"/>
<evidence type="ECO:0000256" key="5">
    <source>
        <dbReference type="ARBA" id="ARBA00022714"/>
    </source>
</evidence>
<sequence>MTHFLHDSFLLVLFKVNSFIKDDQWMVISLQHYLNCFLIHLDRIPDCQILKTEKNIRNINKKMAINRLKNNRSAKTKDLPPPYPNGWYGVLESSMLSAGKSMYISCLGQHFAVYRTQAHKVYVLDTYCPHLGANMGLSGRVVGDNIECPFHKWSFRGIDGRCTNIPYSSCVPSAIKVKKWISTEVNDHIFIWYNVEDLEQPWTIPISDELQTKQFVYQGRNEFYVNCHIQEIPENGADLAHFAAIHKKSFMSGCIDAKENFLTNFARHDWKASWSATEDKHIAEVKLCHYIVLFNKFKFFKINVTGKQLGPSYVHLFLHSPIFGSFQIFQTITPVEPLLQKVVHRFYAPRLMAPIVKILICGESIMFERDMNIWDHKIYRGNPQLIVEDSSVKKFRKWYSNFYSVNSDGFNISETLQW</sequence>
<gene>
    <name evidence="19" type="primary">LOC117573149</name>
</gene>
<evidence type="ECO:0000259" key="17">
    <source>
        <dbReference type="PROSITE" id="PS51296"/>
    </source>
</evidence>
<keyword evidence="11" id="KW-0472">Membrane</keyword>
<evidence type="ECO:0000256" key="10">
    <source>
        <dbReference type="ARBA" id="ARBA00023014"/>
    </source>
</evidence>
<reference evidence="19" key="1">
    <citation type="submission" date="2025-08" db="UniProtKB">
        <authorList>
            <consortium name="RefSeq"/>
        </authorList>
    </citation>
    <scope>IDENTIFICATION</scope>
    <source>
        <strain evidence="19">15112-1751.03</strain>
        <tissue evidence="19">Whole Adult</tissue>
    </source>
</reference>
<keyword evidence="8" id="KW-0560">Oxidoreductase</keyword>
<dbReference type="PANTHER" id="PTHR21266:SF32">
    <property type="entry name" value="CHOLESTEROL 7-DESATURASE NVD"/>
    <property type="match status" value="1"/>
</dbReference>
<dbReference type="SUPFAM" id="SSF50022">
    <property type="entry name" value="ISP domain"/>
    <property type="match status" value="1"/>
</dbReference>
<evidence type="ECO:0000256" key="11">
    <source>
        <dbReference type="ARBA" id="ARBA00023136"/>
    </source>
</evidence>
<comment type="pathway">
    <text evidence="3">Hormone biosynthesis.</text>
</comment>
<protein>
    <recommendedName>
        <fullName evidence="14">cholesterol 7-desaturase</fullName>
        <ecNumber evidence="14">1.14.19.21</ecNumber>
    </recommendedName>
</protein>
<keyword evidence="5" id="KW-0001">2Fe-2S</keyword>
<evidence type="ECO:0000256" key="3">
    <source>
        <dbReference type="ARBA" id="ARBA00004972"/>
    </source>
</evidence>
<evidence type="ECO:0000256" key="1">
    <source>
        <dbReference type="ARBA" id="ARBA00001962"/>
    </source>
</evidence>
<dbReference type="RefSeq" id="XP_051863637.1">
    <property type="nucleotide sequence ID" value="XM_052007677.1"/>
</dbReference>
<keyword evidence="4" id="KW-0812">Transmembrane</keyword>
<keyword evidence="7" id="KW-1133">Transmembrane helix</keyword>
<evidence type="ECO:0000256" key="14">
    <source>
        <dbReference type="ARBA" id="ARBA00026095"/>
    </source>
</evidence>
<keyword evidence="10" id="KW-0411">Iron-sulfur</keyword>
<evidence type="ECO:0000256" key="2">
    <source>
        <dbReference type="ARBA" id="ARBA00004370"/>
    </source>
</evidence>
<organism evidence="18 19">
    <name type="scientific">Drosophila albomicans</name>
    <name type="common">Fruit fly</name>
    <dbReference type="NCBI Taxonomy" id="7291"/>
    <lineage>
        <taxon>Eukaryota</taxon>
        <taxon>Metazoa</taxon>
        <taxon>Ecdysozoa</taxon>
        <taxon>Arthropoda</taxon>
        <taxon>Hexapoda</taxon>
        <taxon>Insecta</taxon>
        <taxon>Pterygota</taxon>
        <taxon>Neoptera</taxon>
        <taxon>Endopterygota</taxon>
        <taxon>Diptera</taxon>
        <taxon>Brachycera</taxon>
        <taxon>Muscomorpha</taxon>
        <taxon>Ephydroidea</taxon>
        <taxon>Drosophilidae</taxon>
        <taxon>Drosophila</taxon>
    </lineage>
</organism>
<dbReference type="InterPro" id="IPR017941">
    <property type="entry name" value="Rieske_2Fe-2S"/>
</dbReference>
<dbReference type="GO" id="GO:0051537">
    <property type="term" value="F:2 iron, 2 sulfur cluster binding"/>
    <property type="evidence" value="ECO:0007669"/>
    <property type="project" value="UniProtKB-KW"/>
</dbReference>
<evidence type="ECO:0000256" key="7">
    <source>
        <dbReference type="ARBA" id="ARBA00022989"/>
    </source>
</evidence>
<dbReference type="InterPro" id="IPR045605">
    <property type="entry name" value="KshA-like_C"/>
</dbReference>
<dbReference type="GO" id="GO:0046872">
    <property type="term" value="F:metal ion binding"/>
    <property type="evidence" value="ECO:0007669"/>
    <property type="project" value="UniProtKB-KW"/>
</dbReference>
<dbReference type="Gene3D" id="2.102.10.10">
    <property type="entry name" value="Rieske [2Fe-2S] iron-sulphur domain"/>
    <property type="match status" value="1"/>
</dbReference>
<comment type="catalytic activity">
    <reaction evidence="16">
        <text>cholesterol + NADPH + O2 + H(+) = 7-dehydrocholesterol + NADP(+) + 2 H2O</text>
        <dbReference type="Rhea" id="RHEA:45024"/>
        <dbReference type="ChEBI" id="CHEBI:15377"/>
        <dbReference type="ChEBI" id="CHEBI:15378"/>
        <dbReference type="ChEBI" id="CHEBI:15379"/>
        <dbReference type="ChEBI" id="CHEBI:16113"/>
        <dbReference type="ChEBI" id="CHEBI:17759"/>
        <dbReference type="ChEBI" id="CHEBI:57783"/>
        <dbReference type="ChEBI" id="CHEBI:58349"/>
        <dbReference type="EC" id="1.14.19.21"/>
    </reaction>
    <physiologicalReaction direction="left-to-right" evidence="16">
        <dbReference type="Rhea" id="RHEA:45025"/>
    </physiologicalReaction>
</comment>
<evidence type="ECO:0000256" key="12">
    <source>
        <dbReference type="ARBA" id="ARBA00025712"/>
    </source>
</evidence>
<proteinExistence type="inferred from homology"/>
<evidence type="ECO:0000256" key="13">
    <source>
        <dbReference type="ARBA" id="ARBA00025729"/>
    </source>
</evidence>
<comment type="similarity">
    <text evidence="13">Belongs to the cholesterol 7-desaturase family.</text>
</comment>
<dbReference type="GO" id="GO:0170056">
    <property type="term" value="F:cholesterol 7-desaturase [NAD(P)H] activity"/>
    <property type="evidence" value="ECO:0007669"/>
    <property type="project" value="UniProtKB-EC"/>
</dbReference>
<evidence type="ECO:0000256" key="8">
    <source>
        <dbReference type="ARBA" id="ARBA00023002"/>
    </source>
</evidence>
<dbReference type="GO" id="GO:0016020">
    <property type="term" value="C:membrane"/>
    <property type="evidence" value="ECO:0007669"/>
    <property type="project" value="UniProtKB-SubCell"/>
</dbReference>
<comment type="subcellular location">
    <subcellularLocation>
        <location evidence="2">Membrane</location>
    </subcellularLocation>
</comment>
<dbReference type="GO" id="GO:0008203">
    <property type="term" value="P:cholesterol metabolic process"/>
    <property type="evidence" value="ECO:0007669"/>
    <property type="project" value="InterPro"/>
</dbReference>
<comment type="catalytic activity">
    <reaction evidence="15">
        <text>cholesterol + NADH + O2 + H(+) = 7-dehydrocholesterol + NAD(+) + 2 H2O</text>
        <dbReference type="Rhea" id="RHEA:51644"/>
        <dbReference type="ChEBI" id="CHEBI:15377"/>
        <dbReference type="ChEBI" id="CHEBI:15378"/>
        <dbReference type="ChEBI" id="CHEBI:15379"/>
        <dbReference type="ChEBI" id="CHEBI:16113"/>
        <dbReference type="ChEBI" id="CHEBI:17759"/>
        <dbReference type="ChEBI" id="CHEBI:57540"/>
        <dbReference type="ChEBI" id="CHEBI:57945"/>
        <dbReference type="EC" id="1.14.19.21"/>
    </reaction>
    <physiologicalReaction direction="left-to-right" evidence="15">
        <dbReference type="Rhea" id="RHEA:51645"/>
    </physiologicalReaction>
</comment>
<keyword evidence="6" id="KW-0479">Metal-binding</keyword>
<dbReference type="SUPFAM" id="SSF55961">
    <property type="entry name" value="Bet v1-like"/>
    <property type="match status" value="1"/>
</dbReference>
<feature type="domain" description="Rieske" evidence="17">
    <location>
        <begin position="87"/>
        <end position="191"/>
    </location>
</feature>
<keyword evidence="18" id="KW-1185">Reference proteome</keyword>
<comment type="cofactor">
    <cofactor evidence="1">
        <name>Fe cation</name>
        <dbReference type="ChEBI" id="CHEBI:24875"/>
    </cofactor>
</comment>
<dbReference type="CTD" id="5740633"/>
<evidence type="ECO:0000313" key="18">
    <source>
        <dbReference type="Proteomes" id="UP000515160"/>
    </source>
</evidence>
<dbReference type="InterPro" id="IPR036922">
    <property type="entry name" value="Rieske_2Fe-2S_sf"/>
</dbReference>
<dbReference type="AlphaFoldDB" id="A0A9C6WLC6"/>
<dbReference type="GeneID" id="117573149"/>
<dbReference type="Pfam" id="PF19298">
    <property type="entry name" value="KshA_C"/>
    <property type="match status" value="1"/>
</dbReference>